<dbReference type="InterPro" id="IPR002316">
    <property type="entry name" value="Pro-tRNA-ligase_IIa"/>
</dbReference>
<dbReference type="NCBIfam" id="NF006625">
    <property type="entry name" value="PRK09194.1"/>
    <property type="match status" value="1"/>
</dbReference>
<dbReference type="PRINTS" id="PR01046">
    <property type="entry name" value="TRNASYNTHPRO"/>
</dbReference>
<dbReference type="SUPFAM" id="SSF55681">
    <property type="entry name" value="Class II aaRS and biotin synthetases"/>
    <property type="match status" value="1"/>
</dbReference>
<comment type="catalytic activity">
    <reaction evidence="11">
        <text>tRNA(Pro) + L-proline + ATP = L-prolyl-tRNA(Pro) + AMP + diphosphate</text>
        <dbReference type="Rhea" id="RHEA:14305"/>
        <dbReference type="Rhea" id="RHEA-COMP:9700"/>
        <dbReference type="Rhea" id="RHEA-COMP:9702"/>
        <dbReference type="ChEBI" id="CHEBI:30616"/>
        <dbReference type="ChEBI" id="CHEBI:33019"/>
        <dbReference type="ChEBI" id="CHEBI:60039"/>
        <dbReference type="ChEBI" id="CHEBI:78442"/>
        <dbReference type="ChEBI" id="CHEBI:78532"/>
        <dbReference type="ChEBI" id="CHEBI:456215"/>
        <dbReference type="EC" id="6.1.1.15"/>
    </reaction>
</comment>
<evidence type="ECO:0000313" key="15">
    <source>
        <dbReference type="Proteomes" id="UP000782705"/>
    </source>
</evidence>
<dbReference type="InterPro" id="IPR036621">
    <property type="entry name" value="Anticodon-bd_dom_sf"/>
</dbReference>
<dbReference type="InterPro" id="IPR007214">
    <property type="entry name" value="YbaK/aa-tRNA-synth-assoc-dom"/>
</dbReference>
<keyword evidence="15" id="KW-1185">Reference proteome</keyword>
<comment type="subunit">
    <text evidence="2">Homodimer.</text>
</comment>
<evidence type="ECO:0000256" key="8">
    <source>
        <dbReference type="ARBA" id="ARBA00022840"/>
    </source>
</evidence>
<dbReference type="SUPFAM" id="SSF52954">
    <property type="entry name" value="Class II aaRS ABD-related"/>
    <property type="match status" value="1"/>
</dbReference>
<comment type="caution">
    <text evidence="14">The sequence shown here is derived from an EMBL/GenBank/DDBJ whole genome shotgun (WGS) entry which is preliminary data.</text>
</comment>
<keyword evidence="10" id="KW-0030">Aminoacyl-tRNA synthetase</keyword>
<evidence type="ECO:0000256" key="10">
    <source>
        <dbReference type="ARBA" id="ARBA00023146"/>
    </source>
</evidence>
<organism evidence="14 15">
    <name type="scientific">Candidatus Enterococcus willemsii</name>
    <dbReference type="NCBI Taxonomy" id="1857215"/>
    <lineage>
        <taxon>Bacteria</taxon>
        <taxon>Bacillati</taxon>
        <taxon>Bacillota</taxon>
        <taxon>Bacilli</taxon>
        <taxon>Lactobacillales</taxon>
        <taxon>Enterococcaceae</taxon>
        <taxon>Enterococcus</taxon>
    </lineage>
</organism>
<dbReference type="InterPro" id="IPR044140">
    <property type="entry name" value="ProRS_anticodon_short"/>
</dbReference>
<dbReference type="Gene3D" id="3.40.50.800">
    <property type="entry name" value="Anticodon-binding domain"/>
    <property type="match status" value="1"/>
</dbReference>
<dbReference type="PANTHER" id="PTHR42753:SF2">
    <property type="entry name" value="PROLINE--TRNA LIGASE"/>
    <property type="match status" value="1"/>
</dbReference>
<comment type="subcellular location">
    <subcellularLocation>
        <location evidence="1">Cytoplasm</location>
    </subcellularLocation>
</comment>
<evidence type="ECO:0000256" key="6">
    <source>
        <dbReference type="ARBA" id="ARBA00022598"/>
    </source>
</evidence>
<dbReference type="GO" id="GO:0016874">
    <property type="term" value="F:ligase activity"/>
    <property type="evidence" value="ECO:0007669"/>
    <property type="project" value="UniProtKB-KW"/>
</dbReference>
<dbReference type="Pfam" id="PF03129">
    <property type="entry name" value="HGTP_anticodon"/>
    <property type="match status" value="1"/>
</dbReference>
<dbReference type="NCBIfam" id="TIGR00409">
    <property type="entry name" value="proS_fam_II"/>
    <property type="match status" value="1"/>
</dbReference>
<protein>
    <recommendedName>
        <fullName evidence="4 12">Proline--tRNA ligase</fullName>
        <ecNumber evidence="3 12">6.1.1.15</ecNumber>
    </recommendedName>
</protein>
<keyword evidence="5" id="KW-0963">Cytoplasm</keyword>
<keyword evidence="8" id="KW-0067">ATP-binding</keyword>
<dbReference type="SUPFAM" id="SSF55826">
    <property type="entry name" value="YbaK/ProRS associated domain"/>
    <property type="match status" value="1"/>
</dbReference>
<keyword evidence="7" id="KW-0547">Nucleotide-binding</keyword>
<evidence type="ECO:0000256" key="5">
    <source>
        <dbReference type="ARBA" id="ARBA00022490"/>
    </source>
</evidence>
<keyword evidence="6 14" id="KW-0436">Ligase</keyword>
<evidence type="ECO:0000256" key="12">
    <source>
        <dbReference type="NCBIfam" id="TIGR00409"/>
    </source>
</evidence>
<evidence type="ECO:0000256" key="4">
    <source>
        <dbReference type="ARBA" id="ARBA00019110"/>
    </source>
</evidence>
<gene>
    <name evidence="14" type="ORF">BAU17_02680</name>
</gene>
<dbReference type="RefSeq" id="WP_161901266.1">
    <property type="nucleotide sequence ID" value="NZ_MAEL01000015.1"/>
</dbReference>
<feature type="domain" description="Aminoacyl-transfer RNA synthetases class-II family profile" evidence="13">
    <location>
        <begin position="33"/>
        <end position="459"/>
    </location>
</feature>
<evidence type="ECO:0000259" key="13">
    <source>
        <dbReference type="PROSITE" id="PS50862"/>
    </source>
</evidence>
<dbReference type="EC" id="6.1.1.15" evidence="3 12"/>
<dbReference type="CDD" id="cd00861">
    <property type="entry name" value="ProRS_anticodon_short"/>
    <property type="match status" value="1"/>
</dbReference>
<dbReference type="Gene3D" id="3.30.930.10">
    <property type="entry name" value="Bira Bifunctional Protein, Domain 2"/>
    <property type="match status" value="2"/>
</dbReference>
<dbReference type="EMBL" id="MAEL01000015">
    <property type="protein sequence ID" value="KAF1305415.1"/>
    <property type="molecule type" value="Genomic_DNA"/>
</dbReference>
<dbReference type="InterPro" id="IPR045864">
    <property type="entry name" value="aa-tRNA-synth_II/BPL/LPL"/>
</dbReference>
<evidence type="ECO:0000256" key="3">
    <source>
        <dbReference type="ARBA" id="ARBA00012831"/>
    </source>
</evidence>
<accession>A0ABQ6Z2L8</accession>
<sequence>MKQSKLLIPTLRETSVDVEAVSHQLLLRAGFIRQISNGIYVYLPLAYRVIEKIKSIIREEFDHLDGIELMMPSLIPKDLWTQVEDLELYHVKDMAQREYLLGPNHGEMFMKLIQNEISSYEQLPLNLYQIQTKYRDEQQPRFGLIHSREFITSESYSFHDSDESLEQQYRAYEQAYRSILTRCGLVFKRVLGNSGTIGVDSQEFIAISEIGTETICFSDESDYAANREMATSLYTSKKSHATYLNLEKVSMPENQSIQEVAESLMIETNKMIQSRLFVADNQPILVLLRGDHEINRTKLKNYLGCRVLREGTETESQSLFGVEKAFIGPVNHSEHVAIYADLYVEDLVNSVTGANESYTYFVNVNPNRDFKPKAYADFRLVQEGDPSPDGQGTIVFKQGIEIGNIFKLGLHCSEQLGATVSTEEGQAIPIRMGCYTIGISRFLAAIVEQHSDEQGIAWPKEIAPFDLHILQIDMEDDYQLQLSQEVAETMQQAGYEVLIDDRMEEAEIKFVEADLIGCPIRITIGKKATEGIVEIKIRQTNATLEVRKEELADTLNILLTAE</sequence>
<dbReference type="Pfam" id="PF00587">
    <property type="entry name" value="tRNA-synt_2b"/>
    <property type="match status" value="1"/>
</dbReference>
<evidence type="ECO:0000313" key="14">
    <source>
        <dbReference type="EMBL" id="KAF1305415.1"/>
    </source>
</evidence>
<evidence type="ECO:0000256" key="7">
    <source>
        <dbReference type="ARBA" id="ARBA00022741"/>
    </source>
</evidence>
<dbReference type="PANTHER" id="PTHR42753">
    <property type="entry name" value="MITOCHONDRIAL RIBOSOME PROTEIN L39/PROLYL-TRNA LIGASE FAMILY MEMBER"/>
    <property type="match status" value="1"/>
</dbReference>
<evidence type="ECO:0000256" key="11">
    <source>
        <dbReference type="ARBA" id="ARBA00047671"/>
    </source>
</evidence>
<keyword evidence="9" id="KW-0648">Protein biosynthesis</keyword>
<dbReference type="InterPro" id="IPR050062">
    <property type="entry name" value="Pro-tRNA_synthetase"/>
</dbReference>
<dbReference type="Pfam" id="PF04073">
    <property type="entry name" value="tRNA_edit"/>
    <property type="match status" value="1"/>
</dbReference>
<evidence type="ECO:0000256" key="1">
    <source>
        <dbReference type="ARBA" id="ARBA00004496"/>
    </source>
</evidence>
<dbReference type="CDD" id="cd04334">
    <property type="entry name" value="ProRS-INS"/>
    <property type="match status" value="1"/>
</dbReference>
<dbReference type="InterPro" id="IPR036754">
    <property type="entry name" value="YbaK/aa-tRNA-synt-asso_dom_sf"/>
</dbReference>
<dbReference type="Proteomes" id="UP000782705">
    <property type="component" value="Unassembled WGS sequence"/>
</dbReference>
<evidence type="ECO:0000256" key="2">
    <source>
        <dbReference type="ARBA" id="ARBA00011738"/>
    </source>
</evidence>
<reference evidence="14 15" key="1">
    <citation type="submission" date="2016-06" db="EMBL/GenBank/DDBJ databases">
        <title>Four novel species of enterococci isolated from chicken manure.</title>
        <authorList>
            <person name="Van Tyne D."/>
        </authorList>
    </citation>
    <scope>NUCLEOTIDE SEQUENCE [LARGE SCALE GENOMIC DNA]</scope>
    <source>
        <strain evidence="14 15">CU12B</strain>
    </source>
</reference>
<proteinExistence type="predicted"/>
<name>A0ABQ6Z2L8_9ENTE</name>
<dbReference type="InterPro" id="IPR004154">
    <property type="entry name" value="Anticodon-bd"/>
</dbReference>
<dbReference type="PROSITE" id="PS50862">
    <property type="entry name" value="AA_TRNA_LIGASE_II"/>
    <property type="match status" value="1"/>
</dbReference>
<dbReference type="InterPro" id="IPR004500">
    <property type="entry name" value="Pro-tRNA-synth_IIa_bac-type"/>
</dbReference>
<dbReference type="InterPro" id="IPR002314">
    <property type="entry name" value="aa-tRNA-synt_IIb"/>
</dbReference>
<dbReference type="InterPro" id="IPR006195">
    <property type="entry name" value="aa-tRNA-synth_II"/>
</dbReference>
<evidence type="ECO:0000256" key="9">
    <source>
        <dbReference type="ARBA" id="ARBA00022917"/>
    </source>
</evidence>